<keyword evidence="3" id="KW-1185">Reference proteome</keyword>
<dbReference type="GO" id="GO:0005524">
    <property type="term" value="F:ATP binding"/>
    <property type="evidence" value="ECO:0007669"/>
    <property type="project" value="UniProtKB-KW"/>
</dbReference>
<name>A0A928VWD6_9CYAN</name>
<gene>
    <name evidence="2" type="ORF">IQ266_27005</name>
</gene>
<reference evidence="2" key="1">
    <citation type="submission" date="2020-10" db="EMBL/GenBank/DDBJ databases">
        <authorList>
            <person name="Castelo-Branco R."/>
            <person name="Eusebio N."/>
            <person name="Adriana R."/>
            <person name="Vieira A."/>
            <person name="Brugerolle De Fraissinette N."/>
            <person name="Rezende De Castro R."/>
            <person name="Schneider M.P."/>
            <person name="Vasconcelos V."/>
            <person name="Leao P.N."/>
        </authorList>
    </citation>
    <scope>NUCLEOTIDE SEQUENCE</scope>
    <source>
        <strain evidence="2">LEGE 11480</strain>
    </source>
</reference>
<protein>
    <submittedName>
        <fullName evidence="2">ATP-binding protein</fullName>
    </submittedName>
</protein>
<dbReference type="Gene3D" id="3.30.950.30">
    <property type="entry name" value="Schlafen, AAA domain"/>
    <property type="match status" value="1"/>
</dbReference>
<organism evidence="2 3">
    <name type="scientific">Romeriopsis navalis LEGE 11480</name>
    <dbReference type="NCBI Taxonomy" id="2777977"/>
    <lineage>
        <taxon>Bacteria</taxon>
        <taxon>Bacillati</taxon>
        <taxon>Cyanobacteriota</taxon>
        <taxon>Cyanophyceae</taxon>
        <taxon>Leptolyngbyales</taxon>
        <taxon>Leptolyngbyaceae</taxon>
        <taxon>Romeriopsis</taxon>
        <taxon>Romeriopsis navalis</taxon>
    </lineage>
</organism>
<evidence type="ECO:0000313" key="3">
    <source>
        <dbReference type="Proteomes" id="UP000625316"/>
    </source>
</evidence>
<keyword evidence="2" id="KW-0067">ATP-binding</keyword>
<proteinExistence type="predicted"/>
<evidence type="ECO:0000313" key="2">
    <source>
        <dbReference type="EMBL" id="MBE9033389.1"/>
    </source>
</evidence>
<dbReference type="Pfam" id="PF04326">
    <property type="entry name" value="SLFN_AlbA_2"/>
    <property type="match status" value="1"/>
</dbReference>
<dbReference type="RefSeq" id="WP_264328195.1">
    <property type="nucleotide sequence ID" value="NZ_JADEXQ010000187.1"/>
</dbReference>
<feature type="domain" description="Schlafen AlbA-2" evidence="1">
    <location>
        <begin position="15"/>
        <end position="169"/>
    </location>
</feature>
<dbReference type="Proteomes" id="UP000625316">
    <property type="component" value="Unassembled WGS sequence"/>
</dbReference>
<keyword evidence="2" id="KW-0547">Nucleotide-binding</keyword>
<sequence length="322" mass="37709">MDICKLEETICGYDESAKLEFKVEFYKVNQIKPENQEDRKSWEKARQLQWGELVKDIISLANGNIGYFGEPGYLAIGISNKKNSQGTRDVRNIDEKEIATRKEILERVNSYCSPSIPNIDIKEYSIKGKRIYVIHIPPTYQMHRLSKALKTPKREFSIHAVLIRFGNGEKIYEASDEEKEILLKQRRDFVNEGTENKVKQKEGRVDPLPIEVYDRKIEMYRKVQQCLSKIAIEGSISLEDLRNLSLQIDEAIFMFDISVDNYLKEFYQKAAQLYITDKKLNDKRLPIGDERSKLAEENGEIVIWFLSQHEIVRYLFHKYIAL</sequence>
<evidence type="ECO:0000259" key="1">
    <source>
        <dbReference type="Pfam" id="PF04326"/>
    </source>
</evidence>
<dbReference type="InterPro" id="IPR007421">
    <property type="entry name" value="Schlafen_AlbA_2_dom"/>
</dbReference>
<dbReference type="InterPro" id="IPR038461">
    <property type="entry name" value="Schlafen_AlbA_2_dom_sf"/>
</dbReference>
<accession>A0A928VWD6</accession>
<comment type="caution">
    <text evidence="2">The sequence shown here is derived from an EMBL/GenBank/DDBJ whole genome shotgun (WGS) entry which is preliminary data.</text>
</comment>
<dbReference type="AlphaFoldDB" id="A0A928VWD6"/>
<dbReference type="EMBL" id="JADEXQ010000187">
    <property type="protein sequence ID" value="MBE9033389.1"/>
    <property type="molecule type" value="Genomic_DNA"/>
</dbReference>